<feature type="signal peptide" evidence="1">
    <location>
        <begin position="1"/>
        <end position="20"/>
    </location>
</feature>
<evidence type="ECO:0000313" key="3">
    <source>
        <dbReference type="EMBL" id="KAL0949287.1"/>
    </source>
</evidence>
<feature type="domain" description="Protein CPL1-like" evidence="2">
    <location>
        <begin position="185"/>
        <end position="248"/>
    </location>
</feature>
<keyword evidence="1" id="KW-0732">Signal</keyword>
<dbReference type="EMBL" id="JASNQZ010000012">
    <property type="protein sequence ID" value="KAL0949287.1"/>
    <property type="molecule type" value="Genomic_DNA"/>
</dbReference>
<evidence type="ECO:0000256" key="1">
    <source>
        <dbReference type="SAM" id="SignalP"/>
    </source>
</evidence>
<gene>
    <name evidence="3" type="ORF">HGRIS_009364</name>
</gene>
<name>A0ABR3J146_9AGAR</name>
<dbReference type="Proteomes" id="UP001556367">
    <property type="component" value="Unassembled WGS sequence"/>
</dbReference>
<sequence length="264" mass="28400">MLSLTIALALFAFFVRTALGAADPQPAGIPTTLLDKRASSDTCANLRVRDGQLGTLYGCFCDSAVDRYVDRRYLTRNRQTRASLKDRLAGIIGTNGQVCNYPDNAVPSCRNGNACFFTCTNGFTANQATRECECPGPNRLVCNGRCRVGRACTSGILSKRETHQCPVGHSVCGVRSSRGRSSTGWECLDTQNTLESCGGCMYAFGNNNSLGRDCSAIQGVNTVSCFEGQCNVQSCRAGYIVSADGTDCEPIMGLRQQEPPSFNF</sequence>
<dbReference type="PANTHER" id="PTHR35192">
    <property type="entry name" value="PROTEIN, PUTATIVE-RELATED"/>
    <property type="match status" value="1"/>
</dbReference>
<reference evidence="4" key="1">
    <citation type="submission" date="2024-06" db="EMBL/GenBank/DDBJ databases">
        <title>Multi-omics analyses provide insights into the biosynthesis of the anticancer antibiotic pleurotin in Hohenbuehelia grisea.</title>
        <authorList>
            <person name="Weaver J.A."/>
            <person name="Alberti F."/>
        </authorList>
    </citation>
    <scope>NUCLEOTIDE SEQUENCE [LARGE SCALE GENOMIC DNA]</scope>
    <source>
        <strain evidence="4">T-177</strain>
    </source>
</reference>
<dbReference type="InterPro" id="IPR048661">
    <property type="entry name" value="CPL1-like"/>
</dbReference>
<protein>
    <recommendedName>
        <fullName evidence="2">Protein CPL1-like domain-containing protein</fullName>
    </recommendedName>
</protein>
<evidence type="ECO:0000259" key="2">
    <source>
        <dbReference type="Pfam" id="PF21671"/>
    </source>
</evidence>
<comment type="caution">
    <text evidence="3">The sequence shown here is derived from an EMBL/GenBank/DDBJ whole genome shotgun (WGS) entry which is preliminary data.</text>
</comment>
<dbReference type="PANTHER" id="PTHR35192:SF2">
    <property type="entry name" value="APPLE DOMAIN-CONTAINING PROTEIN"/>
    <property type="match status" value="1"/>
</dbReference>
<organism evidence="3 4">
    <name type="scientific">Hohenbuehelia grisea</name>
    <dbReference type="NCBI Taxonomy" id="104357"/>
    <lineage>
        <taxon>Eukaryota</taxon>
        <taxon>Fungi</taxon>
        <taxon>Dikarya</taxon>
        <taxon>Basidiomycota</taxon>
        <taxon>Agaricomycotina</taxon>
        <taxon>Agaricomycetes</taxon>
        <taxon>Agaricomycetidae</taxon>
        <taxon>Agaricales</taxon>
        <taxon>Pleurotineae</taxon>
        <taxon>Pleurotaceae</taxon>
        <taxon>Hohenbuehelia</taxon>
    </lineage>
</organism>
<proteinExistence type="predicted"/>
<evidence type="ECO:0000313" key="4">
    <source>
        <dbReference type="Proteomes" id="UP001556367"/>
    </source>
</evidence>
<feature type="chain" id="PRO_5046263244" description="Protein CPL1-like domain-containing protein" evidence="1">
    <location>
        <begin position="21"/>
        <end position="264"/>
    </location>
</feature>
<dbReference type="Pfam" id="PF21671">
    <property type="entry name" value="CPL1-like"/>
    <property type="match status" value="1"/>
</dbReference>
<accession>A0ABR3J146</accession>
<dbReference type="InterPro" id="IPR038955">
    <property type="entry name" value="PriA/CPL1_fungi"/>
</dbReference>
<keyword evidence="4" id="KW-1185">Reference proteome</keyword>